<comment type="subunit">
    <text evidence="13 14">Homodimer, forms a heterotetramer with a Cas2 homodimer.</text>
</comment>
<keyword evidence="1 14" id="KW-0540">Nuclease</keyword>
<accession>A0ABU9DC92</accession>
<keyword evidence="2 14" id="KW-0479">Metal-binding</keyword>
<dbReference type="Proteomes" id="UP001446205">
    <property type="component" value="Unassembled WGS sequence"/>
</dbReference>
<keyword evidence="11 14" id="KW-0464">Manganese</keyword>
<dbReference type="Gene3D" id="1.20.120.920">
    <property type="entry name" value="CRISPR-associated endonuclease Cas1, C-terminal domain"/>
    <property type="match status" value="1"/>
</dbReference>
<gene>
    <name evidence="14 16" type="primary">cas1</name>
    <name evidence="16" type="ORF">WOB96_11395</name>
</gene>
<evidence type="ECO:0000256" key="10">
    <source>
        <dbReference type="ARBA" id="ARBA00023125"/>
    </source>
</evidence>
<comment type="function">
    <text evidence="14">CRISPR (clustered regularly interspaced short palindromic repeat), is an adaptive immune system that provides protection against mobile genetic elements (viruses, transposable elements and conjugative plasmids). CRISPR clusters contain spacers, sequences complementary to antecedent mobile elements, and target invading nucleic acids. CRISPR clusters are transcribed and processed into CRISPR RNA (crRNA). Acts as a dsDNA endonuclease. Involved in the integration of spacer DNA into the CRISPR cassette.</text>
</comment>
<evidence type="ECO:0000256" key="12">
    <source>
        <dbReference type="ARBA" id="ARBA00033996"/>
    </source>
</evidence>
<evidence type="ECO:0000256" key="2">
    <source>
        <dbReference type="ARBA" id="ARBA00022723"/>
    </source>
</evidence>
<sequence length="570" mass="63961">MMEEQRELSLSFPELSPETPPIPVRMVNEFVYCPRLAYLEWVQGEFAHNADTVDGAVKHKRVDKPSGGLPEQPEDEENIHARSVSLSSVKLGITAKLDLVEGEGSYVTPVDYKRGKRPHTAAGVYDPERVQLCAQGLLLREHGFECDSGVIYYVASKERVRVLFDEVLIDKTLNAIHGLRGLALGGIIPEPLEESPKCPRCSLVGICLPDEVKLLNQSPIEPRPIFPSVEDALPLYVQSPRAYVRKDGERLVIEVEKAKVAEARLNEVSQVVIFGNTSITTPTLHECLRRQIPITWMSYGGWFIGHSVGTGHRNVETRTHQYRASFDSQICLQIARGLVAAKAANCRTLLRRNWRGEGDASAAPPDILQGLKEDIQRAQRAPSLEYLLGVEGAAASRYFQNFAAMLKADEEPSLSFDFMGRNRRPPKDPINALLSFAYAMLTREWTIALSAVGLDPYRGFYHQPRFGRPALALDMMEPFRPLIADSAVVMAVNNGEVRPSDFIYMAGSCNLNDSGRKRFIAGFERRLAQEVTHPIFKYRISYRRLLEVQARLLVRFLAGEIPEYPNFVTR</sequence>
<dbReference type="EMBL" id="JBBPCO010000011">
    <property type="protein sequence ID" value="MEK8090363.1"/>
    <property type="molecule type" value="Genomic_DNA"/>
</dbReference>
<keyword evidence="17" id="KW-1185">Reference proteome</keyword>
<keyword evidence="5" id="KW-0269">Exonuclease</keyword>
<keyword evidence="7" id="KW-0408">Iron</keyword>
<dbReference type="EC" id="3.1.-.-" evidence="14"/>
<evidence type="ECO:0000256" key="4">
    <source>
        <dbReference type="ARBA" id="ARBA00022801"/>
    </source>
</evidence>
<dbReference type="InterPro" id="IPR042211">
    <property type="entry name" value="CRISPR-assoc_Cas1_N"/>
</dbReference>
<comment type="catalytic activity">
    <reaction evidence="12">
        <text>exonucleolytic cleavage in the 5'- to 3'-direction to yield nucleoside 3'-phosphates.</text>
        <dbReference type="EC" id="3.1.12.1"/>
    </reaction>
</comment>
<dbReference type="Pfam" id="PF01930">
    <property type="entry name" value="Cas_Cas4"/>
    <property type="match status" value="1"/>
</dbReference>
<dbReference type="InterPro" id="IPR042206">
    <property type="entry name" value="CRISPR-assoc_Cas1_C"/>
</dbReference>
<comment type="caution">
    <text evidence="16">The sequence shown here is derived from an EMBL/GenBank/DDBJ whole genome shotgun (WGS) entry which is preliminary data.</text>
</comment>
<name>A0ABU9DC92_9PROT</name>
<evidence type="ECO:0000256" key="14">
    <source>
        <dbReference type="HAMAP-Rule" id="MF_01470"/>
    </source>
</evidence>
<dbReference type="CDD" id="cd09634">
    <property type="entry name" value="Cas1_I-II-III"/>
    <property type="match status" value="1"/>
</dbReference>
<dbReference type="InterPro" id="IPR022765">
    <property type="entry name" value="Dna2/Cas4_DUF83"/>
</dbReference>
<evidence type="ECO:0000256" key="6">
    <source>
        <dbReference type="ARBA" id="ARBA00022842"/>
    </source>
</evidence>
<evidence type="ECO:0000256" key="11">
    <source>
        <dbReference type="ARBA" id="ARBA00023211"/>
    </source>
</evidence>
<evidence type="ECO:0000256" key="8">
    <source>
        <dbReference type="ARBA" id="ARBA00023014"/>
    </source>
</evidence>
<comment type="cofactor">
    <cofactor evidence="14">
        <name>Mg(2+)</name>
        <dbReference type="ChEBI" id="CHEBI:18420"/>
    </cofactor>
    <cofactor evidence="14">
        <name>Mn(2+)</name>
        <dbReference type="ChEBI" id="CHEBI:29035"/>
    </cofactor>
</comment>
<dbReference type="Gene3D" id="3.90.320.10">
    <property type="match status" value="1"/>
</dbReference>
<dbReference type="Pfam" id="PF01867">
    <property type="entry name" value="Cas_Cas1"/>
    <property type="match status" value="1"/>
</dbReference>
<dbReference type="RefSeq" id="WP_341371419.1">
    <property type="nucleotide sequence ID" value="NZ_JBBPCO010000011.1"/>
</dbReference>
<dbReference type="GO" id="GO:0004519">
    <property type="term" value="F:endonuclease activity"/>
    <property type="evidence" value="ECO:0007669"/>
    <property type="project" value="UniProtKB-KW"/>
</dbReference>
<evidence type="ECO:0000256" key="3">
    <source>
        <dbReference type="ARBA" id="ARBA00022759"/>
    </source>
</evidence>
<feature type="binding site" evidence="14">
    <location>
        <position position="462"/>
    </location>
    <ligand>
        <name>Mn(2+)</name>
        <dbReference type="ChEBI" id="CHEBI:29035"/>
    </ligand>
</feature>
<feature type="binding site" evidence="14">
    <location>
        <position position="477"/>
    </location>
    <ligand>
        <name>Mn(2+)</name>
        <dbReference type="ChEBI" id="CHEBI:29035"/>
    </ligand>
</feature>
<comment type="similarity">
    <text evidence="14">Belongs to the CRISPR-associated endonuclease Cas1 family.</text>
</comment>
<feature type="binding site" evidence="14">
    <location>
        <position position="391"/>
    </location>
    <ligand>
        <name>Mn(2+)</name>
        <dbReference type="ChEBI" id="CHEBI:29035"/>
    </ligand>
</feature>
<reference evidence="16 17" key="1">
    <citation type="submission" date="2024-04" db="EMBL/GenBank/DDBJ databases">
        <authorList>
            <person name="Abashina T."/>
            <person name="Shaikin A."/>
        </authorList>
    </citation>
    <scope>NUCLEOTIDE SEQUENCE [LARGE SCALE GENOMIC DNA]</scope>
    <source>
        <strain evidence="16 17">AAFK</strain>
    </source>
</reference>
<evidence type="ECO:0000256" key="13">
    <source>
        <dbReference type="ARBA" id="ARBA00038592"/>
    </source>
</evidence>
<evidence type="ECO:0000256" key="9">
    <source>
        <dbReference type="ARBA" id="ARBA00023118"/>
    </source>
</evidence>
<keyword evidence="9 14" id="KW-0051">Antiviral defense</keyword>
<dbReference type="NCBIfam" id="TIGR00372">
    <property type="entry name" value="cas4"/>
    <property type="match status" value="1"/>
</dbReference>
<evidence type="ECO:0000256" key="5">
    <source>
        <dbReference type="ARBA" id="ARBA00022839"/>
    </source>
</evidence>
<keyword evidence="10 14" id="KW-0238">DNA-binding</keyword>
<dbReference type="InterPro" id="IPR013343">
    <property type="entry name" value="CRISPR-assoc_prot_Cas4"/>
</dbReference>
<evidence type="ECO:0000313" key="17">
    <source>
        <dbReference type="Proteomes" id="UP001446205"/>
    </source>
</evidence>
<keyword evidence="8" id="KW-0411">Iron-sulfur</keyword>
<dbReference type="PANTHER" id="PTHR34353">
    <property type="entry name" value="CRISPR-ASSOCIATED ENDONUCLEASE CAS1 1"/>
    <property type="match status" value="1"/>
</dbReference>
<keyword evidence="3 14" id="KW-0255">Endonuclease</keyword>
<evidence type="ECO:0000313" key="16">
    <source>
        <dbReference type="EMBL" id="MEK8090363.1"/>
    </source>
</evidence>
<dbReference type="InterPro" id="IPR050646">
    <property type="entry name" value="Cas1"/>
</dbReference>
<keyword evidence="6 14" id="KW-0460">Magnesium</keyword>
<evidence type="ECO:0000256" key="1">
    <source>
        <dbReference type="ARBA" id="ARBA00022722"/>
    </source>
</evidence>
<dbReference type="InterPro" id="IPR002729">
    <property type="entry name" value="CRISPR-assoc_Cas1"/>
</dbReference>
<protein>
    <recommendedName>
        <fullName evidence="14">CRISPR-associated endonuclease Cas1</fullName>
        <ecNumber evidence="14">3.1.-.-</ecNumber>
    </recommendedName>
</protein>
<keyword evidence="4 14" id="KW-0378">Hydrolase</keyword>
<organism evidence="16 17">
    <name type="scientific">Thermithiobacillus plumbiphilus</name>
    <dbReference type="NCBI Taxonomy" id="1729899"/>
    <lineage>
        <taxon>Bacteria</taxon>
        <taxon>Pseudomonadati</taxon>
        <taxon>Pseudomonadota</taxon>
        <taxon>Acidithiobacillia</taxon>
        <taxon>Acidithiobacillales</taxon>
        <taxon>Thermithiobacillaceae</taxon>
        <taxon>Thermithiobacillus</taxon>
    </lineage>
</organism>
<dbReference type="Gene3D" id="3.100.10.20">
    <property type="entry name" value="CRISPR-associated endonuclease Cas1, N-terminal domain"/>
    <property type="match status" value="1"/>
</dbReference>
<dbReference type="InterPro" id="IPR011604">
    <property type="entry name" value="PDDEXK-like_dom_sf"/>
</dbReference>
<dbReference type="PANTHER" id="PTHR34353:SF2">
    <property type="entry name" value="CRISPR-ASSOCIATED ENDONUCLEASE CAS1 1"/>
    <property type="match status" value="1"/>
</dbReference>
<evidence type="ECO:0000259" key="15">
    <source>
        <dbReference type="Pfam" id="PF01930"/>
    </source>
</evidence>
<dbReference type="HAMAP" id="MF_01470">
    <property type="entry name" value="Cas1"/>
    <property type="match status" value="1"/>
</dbReference>
<evidence type="ECO:0000256" key="7">
    <source>
        <dbReference type="ARBA" id="ARBA00023004"/>
    </source>
</evidence>
<proteinExistence type="inferred from homology"/>
<dbReference type="NCBIfam" id="TIGR00287">
    <property type="entry name" value="cas1"/>
    <property type="match status" value="1"/>
</dbReference>
<feature type="domain" description="DUF83" evidence="15">
    <location>
        <begin position="26"/>
        <end position="208"/>
    </location>
</feature>